<sequence>MERVSARIDASLAAEKRIERYSVLSTQVSTFIVVAAEATPRPCP</sequence>
<gene>
    <name evidence="1" type="ORF">SAMN06265370_105113</name>
</gene>
<evidence type="ECO:0000313" key="2">
    <source>
        <dbReference type="Proteomes" id="UP000198417"/>
    </source>
</evidence>
<proteinExistence type="predicted"/>
<dbReference type="Proteomes" id="UP000198417">
    <property type="component" value="Unassembled WGS sequence"/>
</dbReference>
<accession>A0A238WFD8</accession>
<organism evidence="1 2">
    <name type="scientific">Puniceibacterium sediminis</name>
    <dbReference type="NCBI Taxonomy" id="1608407"/>
    <lineage>
        <taxon>Bacteria</taxon>
        <taxon>Pseudomonadati</taxon>
        <taxon>Pseudomonadota</taxon>
        <taxon>Alphaproteobacteria</taxon>
        <taxon>Rhodobacterales</taxon>
        <taxon>Paracoccaceae</taxon>
        <taxon>Puniceibacterium</taxon>
    </lineage>
</organism>
<reference evidence="1 2" key="1">
    <citation type="submission" date="2017-06" db="EMBL/GenBank/DDBJ databases">
        <authorList>
            <person name="Kim H.J."/>
            <person name="Triplett B.A."/>
        </authorList>
    </citation>
    <scope>NUCLEOTIDE SEQUENCE [LARGE SCALE GENOMIC DNA]</scope>
    <source>
        <strain evidence="1 2">DSM 29052</strain>
    </source>
</reference>
<keyword evidence="2" id="KW-1185">Reference proteome</keyword>
<name>A0A238WFD8_9RHOB</name>
<protein>
    <submittedName>
        <fullName evidence="1">Uncharacterized protein</fullName>
    </submittedName>
</protein>
<dbReference type="EMBL" id="FZNN01000005">
    <property type="protein sequence ID" value="SNR44399.1"/>
    <property type="molecule type" value="Genomic_DNA"/>
</dbReference>
<dbReference type="AlphaFoldDB" id="A0A238WFD8"/>
<evidence type="ECO:0000313" key="1">
    <source>
        <dbReference type="EMBL" id="SNR44399.1"/>
    </source>
</evidence>